<feature type="compositionally biased region" description="Polar residues" evidence="1">
    <location>
        <begin position="426"/>
        <end position="440"/>
    </location>
</feature>
<proteinExistence type="predicted"/>
<dbReference type="InterPro" id="IPR035445">
    <property type="entry name" value="GYF-like_dom_sf"/>
</dbReference>
<reference evidence="3 4" key="1">
    <citation type="submission" date="2018-04" db="EMBL/GenBank/DDBJ databases">
        <authorList>
            <person name="Vogel A."/>
        </authorList>
    </citation>
    <scope>NUCLEOTIDE SEQUENCE [LARGE SCALE GENOMIC DNA]</scope>
</reference>
<organism evidence="3 4">
    <name type="scientific">Cuscuta campestris</name>
    <dbReference type="NCBI Taxonomy" id="132261"/>
    <lineage>
        <taxon>Eukaryota</taxon>
        <taxon>Viridiplantae</taxon>
        <taxon>Streptophyta</taxon>
        <taxon>Embryophyta</taxon>
        <taxon>Tracheophyta</taxon>
        <taxon>Spermatophyta</taxon>
        <taxon>Magnoliopsida</taxon>
        <taxon>eudicotyledons</taxon>
        <taxon>Gunneridae</taxon>
        <taxon>Pentapetalae</taxon>
        <taxon>asterids</taxon>
        <taxon>lamiids</taxon>
        <taxon>Solanales</taxon>
        <taxon>Convolvulaceae</taxon>
        <taxon>Cuscuteae</taxon>
        <taxon>Cuscuta</taxon>
        <taxon>Cuscuta subgen. Grammica</taxon>
        <taxon>Cuscuta sect. Cleistogrammica</taxon>
    </lineage>
</organism>
<gene>
    <name evidence="3" type="ORF">CCAM_LOCUS36673</name>
</gene>
<feature type="region of interest" description="Disordered" evidence="1">
    <location>
        <begin position="1118"/>
        <end position="1239"/>
    </location>
</feature>
<dbReference type="PANTHER" id="PTHR47471">
    <property type="entry name" value="GYF DOMAIN-CONTAINING PROTEIN"/>
    <property type="match status" value="1"/>
</dbReference>
<feature type="region of interest" description="Disordered" evidence="1">
    <location>
        <begin position="1605"/>
        <end position="1652"/>
    </location>
</feature>
<dbReference type="OrthoDB" id="6415790at2759"/>
<evidence type="ECO:0000313" key="4">
    <source>
        <dbReference type="Proteomes" id="UP000595140"/>
    </source>
</evidence>
<feature type="compositionally biased region" description="Basic and acidic residues" evidence="1">
    <location>
        <begin position="91"/>
        <end position="129"/>
    </location>
</feature>
<dbReference type="SMART" id="SM00444">
    <property type="entry name" value="GYF"/>
    <property type="match status" value="1"/>
</dbReference>
<dbReference type="Proteomes" id="UP000595140">
    <property type="component" value="Unassembled WGS sequence"/>
</dbReference>
<feature type="region of interest" description="Disordered" evidence="1">
    <location>
        <begin position="1734"/>
        <end position="1759"/>
    </location>
</feature>
<dbReference type="CDD" id="cd00072">
    <property type="entry name" value="GYF"/>
    <property type="match status" value="1"/>
</dbReference>
<evidence type="ECO:0000313" key="3">
    <source>
        <dbReference type="EMBL" id="VFQ94897.1"/>
    </source>
</evidence>
<accession>A0A484N2M9</accession>
<dbReference type="PROSITE" id="PS50829">
    <property type="entry name" value="GYF"/>
    <property type="match status" value="1"/>
</dbReference>
<feature type="compositionally biased region" description="Polar residues" evidence="1">
    <location>
        <begin position="365"/>
        <end position="393"/>
    </location>
</feature>
<feature type="compositionally biased region" description="Low complexity" evidence="1">
    <location>
        <begin position="1431"/>
        <end position="1440"/>
    </location>
</feature>
<feature type="region of interest" description="Disordered" evidence="1">
    <location>
        <begin position="1419"/>
        <end position="1462"/>
    </location>
</feature>
<dbReference type="InterPro" id="IPR003169">
    <property type="entry name" value="GYF"/>
</dbReference>
<sequence length="1799" mass="197624">MPDKTQFDSRPTQISEEGMQLQGSINPVPLSPQWLFPKAGENKTETTGEIHFSPHSAHVTRSDLPKSTGTSENVHDQHRKKDVFRPSVMEDSARRDRWREEERDTDSPFRWDRLREGDKGLGNGRKVDRWTSSAGRNYGESRRAPLDRVADLGNRENNHDPRRESKWNTRWGRNDKESDDLHERHSDFCKEADFPIEKGQSAHAYYGKDEREGDHHQRWRPSLSQSPGRVDPPHLDSASNRHVFSASHGRGRGQNGPTSTHVQGRMPSGGIPMDGISSHIPSRGVLSERVKCAPDESSPLRYSRAELLNVYKTTDMRSSSNILDETMQISSLMQEETLEPLAFSTPCSEEMAILKGIDNGEVLSSGASQVNKDSSAGRNSTEFLQSRKIQGSRNDIPLEHDNSRDETVDDRRGRYSKPFHERQVHSSEPNAKYETSQGSEKFSDPKLNAEGKWRPSFITERSPVISKGFSEMPVNVGSNIGWSVPLKELTNENERGLSDSSYKKSQGQKWQLENDPYLKKQLSATLDKESDMQKLPQQSPEDLLLYYKDPHGEIQGPFSGSDIIGWFEAGYFGIDLLVRLAGAPVNAPFSQLGDIMPHLCSKPRPPPGFSTPKPNTDISTGMNQNAFAKFHSAPTEIDVSRSGPRYTHTSTAEADNRFLESLMSGSTSNAPMEKFVHSGVPGYTGNTAAAVPSLGSESVDNLYLLAKKMSLERQASLSNPYWPVRDVSPVVPTSNVVHDSLPHSKVPDNAFQQLQSQNVDLMSLLQGLPDRSAIMNDGSTSGWPNLPSQGGTEILQNRLEMHNGQQVNTQAAFGGIQQPTLPALNPLLSFLGQTWENKPSNILAPEKLLPHGVSQDPQLLGLLQQQYLLQLQAQAPLPPQQLLVLEKLLLLKKQEQEQQQLAHQQQLLSQILSDRLSSQHHLGEHVSYGQSQQAGMTGGNLTTIDHAHLQPHALFTPSTQNQISDIVTANLTPKDHAHLQPPHALFNPGTPNQTPDKVTENSTAMDHSHLQPPHTLFAPGTQDQIPAMQDDQASNCSVLPTSNYMDVVTHSVGSEPSSMHLPHQLFGVNHKSESTEPPTVMTSAAPKFSPVTSHEIQLSLDQKSEYEWHVNQQCEGGQINYESSSSNNKMKDVEPSSVKEMRNAELSSVNYKTKDSKSSALKDTKNSESCEAKKSIDKKSKKQKSAKVKADDTVDGLSKTDHLKPSHSKGTTLSDVKSDAQHGPTGLDIASEPETVERKNNKVAVSNVHAGVGESSNDDTNEWEQASTVSQISSQGVSGPRAWKSSSGFKPKSLLEIQEEEQRRAQLEIAATDITSLNSTDSVSSPWAVGISANSDLKLIRETQLDASDMELNSLRTPYGSCNQSSMRNQLHDSLVGNDEVKSSRREEEVANMVLISPDVPFADFQVDIEDDQPFIEAKDAKKSRKKSAKAKMASSKTSAPTPVDTFARSSVIDNKGKSGSRQALVEKDVLPAVPSGPSLGDFVTWKGETASAAPAWSDSGKAPKPTSLRDILKEQGKKAPSGQQHIPVPAPQKVIPAQPARGSSGLRSLSASSPSKVATPIQVSIPAALQTKNQEEDLFWGPVDQPNQGEQSDFPHLVNHQSRATNNAPVKATPSGSLSKQKSISRPFEHGMSSYPSLASPSLKGKKDVPTKHSEAMDFRKWCETECARLLGSRDTSVLQYCLHEPRSEAEMILIQNMGSFDPNHDFIEKFLNYKDFLASDVLAMAFPNQNDLKGTTSKGAGDASSDRGEGSRAGAPDVVTTVVRKKGKKGKKLNISELGFNVVSNRIMMGEIQSIED</sequence>
<dbReference type="SUPFAM" id="SSF55277">
    <property type="entry name" value="GYF domain"/>
    <property type="match status" value="1"/>
</dbReference>
<feature type="compositionally biased region" description="Basic and acidic residues" evidence="1">
    <location>
        <begin position="206"/>
        <end position="216"/>
    </location>
</feature>
<feature type="region of interest" description="Disordered" evidence="1">
    <location>
        <begin position="986"/>
        <end position="1034"/>
    </location>
</feature>
<keyword evidence="4" id="KW-1185">Reference proteome</keyword>
<protein>
    <recommendedName>
        <fullName evidence="2">GYF domain-containing protein</fullName>
    </recommendedName>
</protein>
<evidence type="ECO:0000259" key="2">
    <source>
        <dbReference type="PROSITE" id="PS50829"/>
    </source>
</evidence>
<dbReference type="Gene3D" id="3.30.1490.40">
    <property type="match status" value="1"/>
</dbReference>
<feature type="compositionally biased region" description="Low complexity" evidence="1">
    <location>
        <begin position="1540"/>
        <end position="1556"/>
    </location>
</feature>
<feature type="region of interest" description="Disordered" evidence="1">
    <location>
        <begin position="365"/>
        <end position="448"/>
    </location>
</feature>
<feature type="compositionally biased region" description="Polar residues" evidence="1">
    <location>
        <begin position="1118"/>
        <end position="1128"/>
    </location>
</feature>
<dbReference type="PANTHER" id="PTHR47471:SF1">
    <property type="entry name" value="PROTEIN ESSENTIAL FOR POTEXVIRUS ACCUMULATION 1"/>
    <property type="match status" value="1"/>
</dbReference>
<feature type="compositionally biased region" description="Basic and acidic residues" evidence="1">
    <location>
        <begin position="1188"/>
        <end position="1204"/>
    </location>
</feature>
<evidence type="ECO:0000256" key="1">
    <source>
        <dbReference type="SAM" id="MobiDB-lite"/>
    </source>
</evidence>
<feature type="compositionally biased region" description="Basic and acidic residues" evidence="1">
    <location>
        <begin position="1152"/>
        <end position="1178"/>
    </location>
</feature>
<feature type="domain" description="GYF" evidence="2">
    <location>
        <begin position="542"/>
        <end position="593"/>
    </location>
</feature>
<feature type="compositionally biased region" description="Polar residues" evidence="1">
    <location>
        <begin position="1605"/>
        <end position="1625"/>
    </location>
</feature>
<feature type="compositionally biased region" description="Basic and acidic residues" evidence="1">
    <location>
        <begin position="139"/>
        <end position="196"/>
    </location>
</feature>
<feature type="region of interest" description="Disordered" evidence="1">
    <location>
        <begin position="1515"/>
        <end position="1558"/>
    </location>
</feature>
<feature type="compositionally biased region" description="Basic and acidic residues" evidence="1">
    <location>
        <begin position="1129"/>
        <end position="1143"/>
    </location>
</feature>
<dbReference type="EMBL" id="OOIL02005488">
    <property type="protein sequence ID" value="VFQ94897.1"/>
    <property type="molecule type" value="Genomic_DNA"/>
</dbReference>
<feature type="region of interest" description="Disordered" evidence="1">
    <location>
        <begin position="1"/>
        <end position="262"/>
    </location>
</feature>
<name>A0A484N2M9_9ASTE</name>
<feature type="compositionally biased region" description="Polar residues" evidence="1">
    <location>
        <begin position="8"/>
        <end position="25"/>
    </location>
</feature>
<dbReference type="Pfam" id="PF02213">
    <property type="entry name" value="GYF"/>
    <property type="match status" value="1"/>
</dbReference>
<feature type="compositionally biased region" description="Polar residues" evidence="1">
    <location>
        <begin position="989"/>
        <end position="1005"/>
    </location>
</feature>
<feature type="compositionally biased region" description="Polar residues" evidence="1">
    <location>
        <begin position="1448"/>
        <end position="1462"/>
    </location>
</feature>
<feature type="compositionally biased region" description="Basic and acidic residues" evidence="1">
    <location>
        <begin position="396"/>
        <end position="425"/>
    </location>
</feature>